<feature type="coiled-coil region" evidence="14">
    <location>
        <begin position="322"/>
        <end position="387"/>
    </location>
</feature>
<dbReference type="OrthoDB" id="674948at2759"/>
<feature type="region of interest" description="Disordered" evidence="15">
    <location>
        <begin position="36"/>
        <end position="60"/>
    </location>
</feature>
<name>A0A6A4VFY7_AMPAM</name>
<dbReference type="PANTHER" id="PTHR45996:SF3">
    <property type="entry name" value="CREB-H TRANSCRIPTION FACTOR HOMOLOG LET-607"/>
    <property type="match status" value="1"/>
</dbReference>
<proteinExistence type="inferred from homology"/>
<evidence type="ECO:0000256" key="11">
    <source>
        <dbReference type="ARBA" id="ARBA00023163"/>
    </source>
</evidence>
<comment type="caution">
    <text evidence="17">The sequence shown here is derived from an EMBL/GenBank/DDBJ whole genome shotgun (WGS) entry which is preliminary data.</text>
</comment>
<organism evidence="17 18">
    <name type="scientific">Amphibalanus amphitrite</name>
    <name type="common">Striped barnacle</name>
    <name type="synonym">Balanus amphitrite</name>
    <dbReference type="NCBI Taxonomy" id="1232801"/>
    <lineage>
        <taxon>Eukaryota</taxon>
        <taxon>Metazoa</taxon>
        <taxon>Ecdysozoa</taxon>
        <taxon>Arthropoda</taxon>
        <taxon>Crustacea</taxon>
        <taxon>Multicrustacea</taxon>
        <taxon>Cirripedia</taxon>
        <taxon>Thoracica</taxon>
        <taxon>Thoracicalcarea</taxon>
        <taxon>Balanomorpha</taxon>
        <taxon>Balanoidea</taxon>
        <taxon>Balanidae</taxon>
        <taxon>Amphibalaninae</taxon>
        <taxon>Amphibalanus</taxon>
    </lineage>
</organism>
<dbReference type="FunFam" id="1.20.5.170:FF:000042">
    <property type="entry name" value="Cyclic AMP-responsive element-binding protein 3-like protein 3"/>
    <property type="match status" value="1"/>
</dbReference>
<feature type="compositionally biased region" description="Basic and acidic residues" evidence="15">
    <location>
        <begin position="38"/>
        <end position="57"/>
    </location>
</feature>
<evidence type="ECO:0000256" key="3">
    <source>
        <dbReference type="ARBA" id="ARBA00022692"/>
    </source>
</evidence>
<evidence type="ECO:0000256" key="7">
    <source>
        <dbReference type="ARBA" id="ARBA00023015"/>
    </source>
</evidence>
<evidence type="ECO:0000256" key="4">
    <source>
        <dbReference type="ARBA" id="ARBA00022824"/>
    </source>
</evidence>
<dbReference type="InterPro" id="IPR046347">
    <property type="entry name" value="bZIP_sf"/>
</dbReference>
<evidence type="ECO:0000256" key="13">
    <source>
        <dbReference type="ARBA" id="ARBA00023242"/>
    </source>
</evidence>
<dbReference type="GO" id="GO:0005634">
    <property type="term" value="C:nucleus"/>
    <property type="evidence" value="ECO:0007669"/>
    <property type="project" value="TreeGrafter"/>
</dbReference>
<evidence type="ECO:0000256" key="1">
    <source>
        <dbReference type="ARBA" id="ARBA00004648"/>
    </source>
</evidence>
<evidence type="ECO:0000256" key="9">
    <source>
        <dbReference type="ARBA" id="ARBA00023136"/>
    </source>
</evidence>
<evidence type="ECO:0000256" key="14">
    <source>
        <dbReference type="SAM" id="Coils"/>
    </source>
</evidence>
<evidence type="ECO:0000256" key="12">
    <source>
        <dbReference type="ARBA" id="ARBA00023180"/>
    </source>
</evidence>
<keyword evidence="7" id="KW-0805">Transcription regulation</keyword>
<keyword evidence="5" id="KW-0735">Signal-anchor</keyword>
<accession>A0A6A4VFY7</accession>
<feature type="compositionally biased region" description="Basic and acidic residues" evidence="15">
    <location>
        <begin position="513"/>
        <end position="522"/>
    </location>
</feature>
<dbReference type="EMBL" id="VIIS01002042">
    <property type="protein sequence ID" value="KAF0289269.1"/>
    <property type="molecule type" value="Genomic_DNA"/>
</dbReference>
<dbReference type="GO" id="GO:0000981">
    <property type="term" value="F:DNA-binding transcription factor activity, RNA polymerase II-specific"/>
    <property type="evidence" value="ECO:0007669"/>
    <property type="project" value="TreeGrafter"/>
</dbReference>
<keyword evidence="14" id="KW-0175">Coiled coil</keyword>
<comment type="subcellular location">
    <subcellularLocation>
        <location evidence="1">Endoplasmic reticulum membrane</location>
        <topology evidence="1">Single-pass type II membrane protein</topology>
    </subcellularLocation>
</comment>
<evidence type="ECO:0000256" key="2">
    <source>
        <dbReference type="ARBA" id="ARBA00009050"/>
    </source>
</evidence>
<comment type="similarity">
    <text evidence="2">Belongs to the bZIP family. ATF subfamily.</text>
</comment>
<dbReference type="Proteomes" id="UP000440578">
    <property type="component" value="Unassembled WGS sequence"/>
</dbReference>
<dbReference type="InterPro" id="IPR051381">
    <property type="entry name" value="CREB_ATF_subfamily"/>
</dbReference>
<dbReference type="GO" id="GO:0005789">
    <property type="term" value="C:endoplasmic reticulum membrane"/>
    <property type="evidence" value="ECO:0007669"/>
    <property type="project" value="UniProtKB-SubCell"/>
</dbReference>
<dbReference type="Pfam" id="PF00170">
    <property type="entry name" value="bZIP_1"/>
    <property type="match status" value="1"/>
</dbReference>
<keyword evidence="9" id="KW-0472">Membrane</keyword>
<evidence type="ECO:0000256" key="6">
    <source>
        <dbReference type="ARBA" id="ARBA00022989"/>
    </source>
</evidence>
<feature type="region of interest" description="Disordered" evidence="15">
    <location>
        <begin position="497"/>
        <end position="568"/>
    </location>
</feature>
<feature type="compositionally biased region" description="Acidic residues" evidence="15">
    <location>
        <begin position="112"/>
        <end position="130"/>
    </location>
</feature>
<keyword evidence="12" id="KW-0325">Glycoprotein</keyword>
<dbReference type="PANTHER" id="PTHR45996">
    <property type="entry name" value="AGAP001464-PB"/>
    <property type="match status" value="1"/>
</dbReference>
<evidence type="ECO:0000256" key="5">
    <source>
        <dbReference type="ARBA" id="ARBA00022968"/>
    </source>
</evidence>
<evidence type="ECO:0000259" key="16">
    <source>
        <dbReference type="PROSITE" id="PS50217"/>
    </source>
</evidence>
<keyword evidence="18" id="KW-1185">Reference proteome</keyword>
<dbReference type="InterPro" id="IPR004827">
    <property type="entry name" value="bZIP"/>
</dbReference>
<feature type="compositionally biased region" description="Polar residues" evidence="15">
    <location>
        <begin position="92"/>
        <end position="107"/>
    </location>
</feature>
<protein>
    <submittedName>
        <fullName evidence="17">Cyclic AMP-responsive element-binding protein 3-like protein 4</fullName>
    </submittedName>
</protein>
<evidence type="ECO:0000313" key="18">
    <source>
        <dbReference type="Proteomes" id="UP000440578"/>
    </source>
</evidence>
<dbReference type="AlphaFoldDB" id="A0A6A4VFY7"/>
<dbReference type="CDD" id="cd14689">
    <property type="entry name" value="bZIP_CREB3"/>
    <property type="match status" value="1"/>
</dbReference>
<dbReference type="GO" id="GO:0000978">
    <property type="term" value="F:RNA polymerase II cis-regulatory region sequence-specific DNA binding"/>
    <property type="evidence" value="ECO:0007669"/>
    <property type="project" value="TreeGrafter"/>
</dbReference>
<reference evidence="17 18" key="1">
    <citation type="submission" date="2019-07" db="EMBL/GenBank/DDBJ databases">
        <title>Draft genome assembly of a fouling barnacle, Amphibalanus amphitrite (Darwin, 1854): The first reference genome for Thecostraca.</title>
        <authorList>
            <person name="Kim W."/>
        </authorList>
    </citation>
    <scope>NUCLEOTIDE SEQUENCE [LARGE SCALE GENOMIC DNA]</scope>
    <source>
        <strain evidence="17">SNU_AA5</strain>
        <tissue evidence="17">Soma without cirri and trophi</tissue>
    </source>
</reference>
<dbReference type="SMART" id="SM00338">
    <property type="entry name" value="BRLZ"/>
    <property type="match status" value="1"/>
</dbReference>
<dbReference type="SUPFAM" id="SSF57959">
    <property type="entry name" value="Leucine zipper domain"/>
    <property type="match status" value="1"/>
</dbReference>
<evidence type="ECO:0000313" key="17">
    <source>
        <dbReference type="EMBL" id="KAF0289268.1"/>
    </source>
</evidence>
<dbReference type="EMBL" id="VIIS01002042">
    <property type="protein sequence ID" value="KAF0289268.1"/>
    <property type="molecule type" value="Genomic_DNA"/>
</dbReference>
<keyword evidence="13" id="KW-0539">Nucleus</keyword>
<feature type="region of interest" description="Disordered" evidence="15">
    <location>
        <begin position="82"/>
        <end position="165"/>
    </location>
</feature>
<dbReference type="PROSITE" id="PS50217">
    <property type="entry name" value="BZIP"/>
    <property type="match status" value="1"/>
</dbReference>
<gene>
    <name evidence="17" type="primary">CREB3L4_2</name>
    <name evidence="17" type="ORF">FJT64_001299</name>
</gene>
<keyword evidence="6" id="KW-1133">Transmembrane helix</keyword>
<keyword evidence="11" id="KW-0804">Transcription</keyword>
<keyword evidence="10" id="KW-0010">Activator</keyword>
<evidence type="ECO:0000256" key="10">
    <source>
        <dbReference type="ARBA" id="ARBA00023159"/>
    </source>
</evidence>
<keyword evidence="4" id="KW-0256">Endoplasmic reticulum</keyword>
<dbReference type="Gene3D" id="1.20.5.170">
    <property type="match status" value="1"/>
</dbReference>
<feature type="domain" description="BZIP" evidence="16">
    <location>
        <begin position="328"/>
        <end position="391"/>
    </location>
</feature>
<keyword evidence="3" id="KW-0812">Transmembrane</keyword>
<keyword evidence="8" id="KW-0238">DNA-binding</keyword>
<evidence type="ECO:0000256" key="8">
    <source>
        <dbReference type="ARBA" id="ARBA00023125"/>
    </source>
</evidence>
<sequence>MDFFPVSPGPFLPDIAIDRKSKDDLSLNLDLENFPENIFDKQEPEKFIEPTKEDSLFDHAQGNDFSMFDNLDSFLQEFGNSVSEPGLLSPSPALSDSGLSNTSSDQIMSPDDNGEDDLSGTDMSEPEQESEQLGSKPEQSAAEPERSFNPIDLIKIEPPSPDSTTERVATVCTSVGERTAVPAAARPVTTAPAPPTVTVLRQARPGQSILIPVNIKGSGNIKTVKILSAPGNVKSPTIVGELRPTAIRHGGTTRMVYSIAGGERLHTSTGPVITVCSSRQGDAATSGVGLADGQKKKLDLSIEERRLLKKEGVLLPTHYPLTREEERELKRIRRKIRNKMSAQDSRKRKKEYIDGLEDRVRMCTAENQDLHKRIKRLETQNGQLAAQNSSLSTHNETLTSQLKRLQAHITRVALGAGRGVAHPSTCLMILLLSLSLCVLPSLKDEASDEAALGKADSSRGARTLLQSSKADFLSAYLTRKPQLAGLAGFDLELSDAEDDSAPAADRPAVGPEPPRKRARLAEPARWQDALREDPLDDGPPPEPGPAAGAQHNGTRPPAASLVLTVKRQ</sequence>
<evidence type="ECO:0000256" key="15">
    <source>
        <dbReference type="SAM" id="MobiDB-lite"/>
    </source>
</evidence>